<dbReference type="InterPro" id="IPR027417">
    <property type="entry name" value="P-loop_NTPase"/>
</dbReference>
<gene>
    <name evidence="2" type="ORF">ACFU0X_20590</name>
</gene>
<dbReference type="Gene3D" id="3.40.50.300">
    <property type="entry name" value="P-loop containing nucleotide triphosphate hydrolases"/>
    <property type="match status" value="1"/>
</dbReference>
<keyword evidence="3" id="KW-1185">Reference proteome</keyword>
<organism evidence="2 3">
    <name type="scientific">Streptomyces cellulosae</name>
    <dbReference type="NCBI Taxonomy" id="1968"/>
    <lineage>
        <taxon>Bacteria</taxon>
        <taxon>Bacillati</taxon>
        <taxon>Actinomycetota</taxon>
        <taxon>Actinomycetes</taxon>
        <taxon>Kitasatosporales</taxon>
        <taxon>Streptomycetaceae</taxon>
        <taxon>Streptomyces</taxon>
    </lineage>
</organism>
<dbReference type="SUPFAM" id="SSF52540">
    <property type="entry name" value="P-loop containing nucleoside triphosphate hydrolases"/>
    <property type="match status" value="1"/>
</dbReference>
<evidence type="ECO:0000313" key="3">
    <source>
        <dbReference type="Proteomes" id="UP001600650"/>
    </source>
</evidence>
<protein>
    <recommendedName>
        <fullName evidence="4">FtsK domain-containing protein</fullName>
    </recommendedName>
</protein>
<feature type="compositionally biased region" description="Pro residues" evidence="1">
    <location>
        <begin position="601"/>
        <end position="610"/>
    </location>
</feature>
<sequence>MPKVDWSAKLTTTETVMCTAVAAATTATAGVYADLAAGAPLAIAGAAAAGTAIYSNRTGKTLSTTIVRATSWLTAGAWSSFHLATQSPPTTAGWVTGAAAAILAAAMNYRASITDPERANNAAILAFKKQAVRTLDEWDKRLEDKLRSEVRCYDMEPWPEQAGYSLAVEFTDGKTWKDIKMYEEAFASELGLPNGCGVEIAAGDSRNKAIIRVSTRDMISAEVFYEEDFSPLTYTEPFTFAFHRDGTDAFMSLLDDCGLLIGETGSGKTNLLNTIIMQLARMPDVLIWVIDITGAGVALPWIAPWALKEDGRDVQASAPIVDWVAYDVAEAYTMLSMAIQIIGHRKARYQKLMRSKNTDKIPITPDIPAICIVADETAELPPKIQGLIDSVMNTGRATRVRNLNCGLRATQDTITAAMKKQAKNRIGMSVTDPEELSYLFSGYQVLDPADAPVPGSGFYTGANKAGAPRPFKARRIIPDIITAGCIACADRRPRLDKISCEVDLYSKYKDRWARALPALFPDEFESNDFADEVQKWLDSQDDQAKARLVIDEDEMAGAFTGGGSGGTGGGYTTAEGNPSNVPSVADMQKMFSEAEARFVPPYQPDAPTPSTPVEQAPTPAEDTADDGDELQQVLNRTGEPHGGLPTAPVLPFPTLTHKPKSTTPRGKALQWLYEAGPDGTSATRLHERLKEELDYDGARTTVQGWLAKWAEKEGKAVKVGEGSHTRYVHVDFADQAEQ</sequence>
<feature type="region of interest" description="Disordered" evidence="1">
    <location>
        <begin position="601"/>
        <end position="626"/>
    </location>
</feature>
<dbReference type="EMBL" id="JBHVBU010000058">
    <property type="protein sequence ID" value="MFE7965400.1"/>
    <property type="molecule type" value="Genomic_DNA"/>
</dbReference>
<name>A0ABW6JLZ0_STRCE</name>
<reference evidence="2 3" key="1">
    <citation type="submission" date="2024-09" db="EMBL/GenBank/DDBJ databases">
        <title>The Natural Products Discovery Center: Release of the First 8490 Sequenced Strains for Exploring Actinobacteria Biosynthetic Diversity.</title>
        <authorList>
            <person name="Kalkreuter E."/>
            <person name="Kautsar S.A."/>
            <person name="Yang D."/>
            <person name="Bader C.D."/>
            <person name="Teijaro C.N."/>
            <person name="Fluegel L."/>
            <person name="Davis C.M."/>
            <person name="Simpson J.R."/>
            <person name="Lauterbach L."/>
            <person name="Steele A.D."/>
            <person name="Gui C."/>
            <person name="Meng S."/>
            <person name="Li G."/>
            <person name="Viehrig K."/>
            <person name="Ye F."/>
            <person name="Su P."/>
            <person name="Kiefer A.F."/>
            <person name="Nichols A."/>
            <person name="Cepeda A.J."/>
            <person name="Yan W."/>
            <person name="Fan B."/>
            <person name="Jiang Y."/>
            <person name="Adhikari A."/>
            <person name="Zheng C.-J."/>
            <person name="Schuster L."/>
            <person name="Cowan T.M."/>
            <person name="Smanski M.J."/>
            <person name="Chevrette M.G."/>
            <person name="De Carvalho L.P.S."/>
            <person name="Shen B."/>
        </authorList>
    </citation>
    <scope>NUCLEOTIDE SEQUENCE [LARGE SCALE GENOMIC DNA]</scope>
    <source>
        <strain evidence="2 3">NPDC057399</strain>
    </source>
</reference>
<comment type="caution">
    <text evidence="2">The sequence shown here is derived from an EMBL/GenBank/DDBJ whole genome shotgun (WGS) entry which is preliminary data.</text>
</comment>
<evidence type="ECO:0000256" key="1">
    <source>
        <dbReference type="SAM" id="MobiDB-lite"/>
    </source>
</evidence>
<dbReference type="Proteomes" id="UP001600650">
    <property type="component" value="Unassembled WGS sequence"/>
</dbReference>
<evidence type="ECO:0008006" key="4">
    <source>
        <dbReference type="Google" id="ProtNLM"/>
    </source>
</evidence>
<proteinExistence type="predicted"/>
<evidence type="ECO:0000313" key="2">
    <source>
        <dbReference type="EMBL" id="MFE7965400.1"/>
    </source>
</evidence>
<dbReference type="RefSeq" id="WP_381727265.1">
    <property type="nucleotide sequence ID" value="NZ_JBHVBU010000058.1"/>
</dbReference>
<accession>A0ABW6JLZ0</accession>